<feature type="domain" description="F-box/LRR-repeat protein 15-like leucin rich repeat" evidence="1">
    <location>
        <begin position="167"/>
        <end position="269"/>
    </location>
</feature>
<dbReference type="InterPro" id="IPR006553">
    <property type="entry name" value="Leu-rich_rpt_Cys-con_subtyp"/>
</dbReference>
<protein>
    <recommendedName>
        <fullName evidence="1">F-box/LRR-repeat protein 15-like leucin rich repeat domain-containing protein</fullName>
    </recommendedName>
</protein>
<dbReference type="InterPro" id="IPR057207">
    <property type="entry name" value="FBXL15_LRR"/>
</dbReference>
<dbReference type="SMART" id="SM00367">
    <property type="entry name" value="LRR_CC"/>
    <property type="match status" value="10"/>
</dbReference>
<name>A0AAD4TFK3_9MAGN</name>
<dbReference type="AlphaFoldDB" id="A0AAD4TFK3"/>
<evidence type="ECO:0000313" key="2">
    <source>
        <dbReference type="EMBL" id="KAI3958099.1"/>
    </source>
</evidence>
<comment type="caution">
    <text evidence="2">The sequence shown here is derived from an EMBL/GenBank/DDBJ whole genome shotgun (WGS) entry which is preliminary data.</text>
</comment>
<dbReference type="GO" id="GO:0019005">
    <property type="term" value="C:SCF ubiquitin ligase complex"/>
    <property type="evidence" value="ECO:0007669"/>
    <property type="project" value="TreeGrafter"/>
</dbReference>
<dbReference type="InterPro" id="IPR001611">
    <property type="entry name" value="Leu-rich_rpt"/>
</dbReference>
<organism evidence="2 3">
    <name type="scientific">Papaver atlanticum</name>
    <dbReference type="NCBI Taxonomy" id="357466"/>
    <lineage>
        <taxon>Eukaryota</taxon>
        <taxon>Viridiplantae</taxon>
        <taxon>Streptophyta</taxon>
        <taxon>Embryophyta</taxon>
        <taxon>Tracheophyta</taxon>
        <taxon>Spermatophyta</taxon>
        <taxon>Magnoliopsida</taxon>
        <taxon>Ranunculales</taxon>
        <taxon>Papaveraceae</taxon>
        <taxon>Papaveroideae</taxon>
        <taxon>Papaver</taxon>
    </lineage>
</organism>
<keyword evidence="3" id="KW-1185">Reference proteome</keyword>
<dbReference type="EMBL" id="JAJJMB010001184">
    <property type="protein sequence ID" value="KAI3958099.1"/>
    <property type="molecule type" value="Genomic_DNA"/>
</dbReference>
<dbReference type="Gene3D" id="3.80.10.10">
    <property type="entry name" value="Ribonuclease Inhibitor"/>
    <property type="match status" value="2"/>
</dbReference>
<reference evidence="2" key="1">
    <citation type="submission" date="2022-04" db="EMBL/GenBank/DDBJ databases">
        <title>A functionally conserved STORR gene fusion in Papaver species that diverged 16.8 million years ago.</title>
        <authorList>
            <person name="Catania T."/>
        </authorList>
    </citation>
    <scope>NUCLEOTIDE SEQUENCE</scope>
    <source>
        <strain evidence="2">S-188037</strain>
    </source>
</reference>
<dbReference type="Pfam" id="PF25372">
    <property type="entry name" value="DUF7885"/>
    <property type="match status" value="1"/>
</dbReference>
<evidence type="ECO:0000259" key="1">
    <source>
        <dbReference type="Pfam" id="PF25372"/>
    </source>
</evidence>
<dbReference type="PANTHER" id="PTHR13318">
    <property type="entry name" value="PARTNER OF PAIRED, ISOFORM B-RELATED"/>
    <property type="match status" value="1"/>
</dbReference>
<evidence type="ECO:0000313" key="3">
    <source>
        <dbReference type="Proteomes" id="UP001202328"/>
    </source>
</evidence>
<sequence length="479" mass="53278">MSLSSTDTDSKGLGKRKLQLTSVQERRLIDDDGHPCKKIFKPLSITDLPEDCLNLVYKSIKFGADHSSFGLVCRHWLRIQNNNHESLWDIDSKCSLRKSKDISSESFSIILCKLLIRFQHLKRLSLSGFPEVTDYVKSQSQLFGSKIHFLCLKVFFEYSCKKLLLLFSSFPRLTSVRLSSCLIADEGLEVLAKCYPSLVKFDLRNCQRITNKGLKVLAKCCASLKKVNFGECPRISDKGLVVLAKCCASLEKVNFRDCRRITAKGLQVLAECCASLEKVELGRCQKISDKGLEILAKRCAFLKRVDLTDCEGITDSGISFIVQNCFKIHSVRISFCSNITGIGFLGCLETLTDVSAVGMHKLTTEGIKAISSGGGIRSLALSGNPVNDKAVITISKGCPLLKSLALYSCHEVHLEGWKAIGLYCRNLKSLYVDDCPKLCDEGLKALCYGCNKLSCLFVDGWRDSAFEAFKQERPSVHLI</sequence>
<proteinExistence type="predicted"/>
<dbReference type="SUPFAM" id="SSF52047">
    <property type="entry name" value="RNI-like"/>
    <property type="match status" value="2"/>
</dbReference>
<dbReference type="Pfam" id="PF13516">
    <property type="entry name" value="LRR_6"/>
    <property type="match status" value="3"/>
</dbReference>
<dbReference type="Proteomes" id="UP001202328">
    <property type="component" value="Unassembled WGS sequence"/>
</dbReference>
<accession>A0AAD4TFK3</accession>
<gene>
    <name evidence="2" type="ORF">MKW98_020741</name>
</gene>
<dbReference type="GO" id="GO:0031146">
    <property type="term" value="P:SCF-dependent proteasomal ubiquitin-dependent protein catabolic process"/>
    <property type="evidence" value="ECO:0007669"/>
    <property type="project" value="TreeGrafter"/>
</dbReference>
<dbReference type="PANTHER" id="PTHR13318:SF105">
    <property type="entry name" value="F-BOX_LRR-REPEAT PROTEIN 3"/>
    <property type="match status" value="1"/>
</dbReference>
<dbReference type="InterPro" id="IPR032675">
    <property type="entry name" value="LRR_dom_sf"/>
</dbReference>